<proteinExistence type="predicted"/>
<keyword evidence="1" id="KW-1133">Transmembrane helix</keyword>
<organism evidence="2 3">
    <name type="scientific">Tenacibaculum adriaticum</name>
    <dbReference type="NCBI Taxonomy" id="413713"/>
    <lineage>
        <taxon>Bacteria</taxon>
        <taxon>Pseudomonadati</taxon>
        <taxon>Bacteroidota</taxon>
        <taxon>Flavobacteriia</taxon>
        <taxon>Flavobacteriales</taxon>
        <taxon>Flavobacteriaceae</taxon>
        <taxon>Tenacibaculum</taxon>
    </lineage>
</organism>
<feature type="transmembrane region" description="Helical" evidence="1">
    <location>
        <begin position="74"/>
        <end position="95"/>
    </location>
</feature>
<evidence type="ECO:0000256" key="1">
    <source>
        <dbReference type="SAM" id="Phobius"/>
    </source>
</evidence>
<dbReference type="OrthoDB" id="8396882at2"/>
<feature type="transmembrane region" description="Helical" evidence="1">
    <location>
        <begin position="49"/>
        <end position="68"/>
    </location>
</feature>
<evidence type="ECO:0000313" key="3">
    <source>
        <dbReference type="Proteomes" id="UP000323136"/>
    </source>
</evidence>
<feature type="transmembrane region" description="Helical" evidence="1">
    <location>
        <begin position="6"/>
        <end position="37"/>
    </location>
</feature>
<gene>
    <name evidence="2" type="ORF">C7447_103365</name>
</gene>
<keyword evidence="1" id="KW-0472">Membrane</keyword>
<dbReference type="AlphaFoldDB" id="A0A5S5DR34"/>
<sequence length="153" mass="16905">MKTLIYGISIGLFGAVALSLASFFAWPSWVLFIAWISFSFYGKSVKKSINIYLEIILGIFMGVLIEVLGDSLSIFIGSFSSPLALFLLTSSLPFITKIKGLDDIEAWFIGMIVFFGVHPPLELVHIIKLFPPLAAGFIFAYVLDTTVTKFVPK</sequence>
<keyword evidence="3" id="KW-1185">Reference proteome</keyword>
<dbReference type="EMBL" id="VNIA01000003">
    <property type="protein sequence ID" value="TYP98195.1"/>
    <property type="molecule type" value="Genomic_DNA"/>
</dbReference>
<dbReference type="InterPro" id="IPR009476">
    <property type="entry name" value="DUF1097"/>
</dbReference>
<name>A0A5S5DR34_9FLAO</name>
<dbReference type="Pfam" id="PF06496">
    <property type="entry name" value="DUF1097"/>
    <property type="match status" value="1"/>
</dbReference>
<keyword evidence="1" id="KW-0812">Transmembrane</keyword>
<comment type="caution">
    <text evidence="2">The sequence shown here is derived from an EMBL/GenBank/DDBJ whole genome shotgun (WGS) entry which is preliminary data.</text>
</comment>
<reference evidence="2 3" key="1">
    <citation type="submission" date="2019-07" db="EMBL/GenBank/DDBJ databases">
        <title>Genomic Encyclopedia of Type Strains, Phase IV (KMG-IV): sequencing the most valuable type-strain genomes for metagenomic binning, comparative biology and taxonomic classification.</title>
        <authorList>
            <person name="Goeker M."/>
        </authorList>
    </citation>
    <scope>NUCLEOTIDE SEQUENCE [LARGE SCALE GENOMIC DNA]</scope>
    <source>
        <strain evidence="2 3">DSM 18961</strain>
    </source>
</reference>
<dbReference type="Proteomes" id="UP000323136">
    <property type="component" value="Unassembled WGS sequence"/>
</dbReference>
<accession>A0A5S5DR34</accession>
<dbReference type="RefSeq" id="WP_148870521.1">
    <property type="nucleotide sequence ID" value="NZ_VNIA01000003.1"/>
</dbReference>
<protein>
    <submittedName>
        <fullName evidence="2">Uncharacterized protein DUF1097</fullName>
    </submittedName>
</protein>
<evidence type="ECO:0000313" key="2">
    <source>
        <dbReference type="EMBL" id="TYP98195.1"/>
    </source>
</evidence>